<evidence type="ECO:0000256" key="5">
    <source>
        <dbReference type="ARBA" id="ARBA00023065"/>
    </source>
</evidence>
<comment type="subcellular location">
    <subcellularLocation>
        <location evidence="1">Membrane</location>
        <topology evidence="1">Multi-pass membrane protein</topology>
    </subcellularLocation>
</comment>
<evidence type="ECO:0000256" key="1">
    <source>
        <dbReference type="ARBA" id="ARBA00004141"/>
    </source>
</evidence>
<protein>
    <recommendedName>
        <fullName evidence="8">BTB domain-containing protein</fullName>
    </recommendedName>
</protein>
<dbReference type="GO" id="GO:0051260">
    <property type="term" value="P:protein homooligomerization"/>
    <property type="evidence" value="ECO:0007669"/>
    <property type="project" value="InterPro"/>
</dbReference>
<dbReference type="GO" id="GO:0043679">
    <property type="term" value="C:axon terminus"/>
    <property type="evidence" value="ECO:0007669"/>
    <property type="project" value="TreeGrafter"/>
</dbReference>
<organism evidence="9 10">
    <name type="scientific">Nesidiocoris tenuis</name>
    <dbReference type="NCBI Taxonomy" id="355587"/>
    <lineage>
        <taxon>Eukaryota</taxon>
        <taxon>Metazoa</taxon>
        <taxon>Ecdysozoa</taxon>
        <taxon>Arthropoda</taxon>
        <taxon>Hexapoda</taxon>
        <taxon>Insecta</taxon>
        <taxon>Pterygota</taxon>
        <taxon>Neoptera</taxon>
        <taxon>Paraneoptera</taxon>
        <taxon>Hemiptera</taxon>
        <taxon>Heteroptera</taxon>
        <taxon>Panheteroptera</taxon>
        <taxon>Cimicomorpha</taxon>
        <taxon>Miridae</taxon>
        <taxon>Dicyphina</taxon>
        <taxon>Nesidiocoris</taxon>
    </lineage>
</organism>
<keyword evidence="3" id="KW-0812">Transmembrane</keyword>
<dbReference type="CDD" id="cd18416">
    <property type="entry name" value="BTB_Shaw-like"/>
    <property type="match status" value="1"/>
</dbReference>
<dbReference type="PANTHER" id="PTHR11537">
    <property type="entry name" value="VOLTAGE-GATED POTASSIUM CHANNEL"/>
    <property type="match status" value="1"/>
</dbReference>
<dbReference type="GO" id="GO:0032590">
    <property type="term" value="C:dendrite membrane"/>
    <property type="evidence" value="ECO:0007669"/>
    <property type="project" value="TreeGrafter"/>
</dbReference>
<keyword evidence="2" id="KW-0813">Transport</keyword>
<dbReference type="InterPro" id="IPR011333">
    <property type="entry name" value="SKP1/BTB/POZ_sf"/>
</dbReference>
<dbReference type="PRINTS" id="PR01498">
    <property type="entry name" value="SHAWCHANNEL"/>
</dbReference>
<keyword evidence="10" id="KW-1185">Reference proteome</keyword>
<evidence type="ECO:0000256" key="7">
    <source>
        <dbReference type="ARBA" id="ARBA00023303"/>
    </source>
</evidence>
<dbReference type="OrthoDB" id="10025005at2759"/>
<evidence type="ECO:0000256" key="2">
    <source>
        <dbReference type="ARBA" id="ARBA00022448"/>
    </source>
</evidence>
<dbReference type="GO" id="GO:0045211">
    <property type="term" value="C:postsynaptic membrane"/>
    <property type="evidence" value="ECO:0007669"/>
    <property type="project" value="TreeGrafter"/>
</dbReference>
<dbReference type="InterPro" id="IPR003131">
    <property type="entry name" value="T1-type_BTB"/>
</dbReference>
<dbReference type="SUPFAM" id="SSF54695">
    <property type="entry name" value="POZ domain"/>
    <property type="match status" value="1"/>
</dbReference>
<accession>A0A6H5GAJ0</accession>
<dbReference type="InterPro" id="IPR003974">
    <property type="entry name" value="K_chnl_volt-dep_Kv3"/>
</dbReference>
<dbReference type="GO" id="GO:0001508">
    <property type="term" value="P:action potential"/>
    <property type="evidence" value="ECO:0007669"/>
    <property type="project" value="TreeGrafter"/>
</dbReference>
<dbReference type="Gene3D" id="3.30.710.10">
    <property type="entry name" value="Potassium Channel Kv1.1, Chain A"/>
    <property type="match status" value="1"/>
</dbReference>
<keyword evidence="7" id="KW-0407">Ion channel</keyword>
<dbReference type="PANTHER" id="PTHR11537:SF278">
    <property type="entry name" value="SHAW-LIKE, ISOFORM C"/>
    <property type="match status" value="1"/>
</dbReference>
<dbReference type="Pfam" id="PF02214">
    <property type="entry name" value="BTB_2"/>
    <property type="match status" value="1"/>
</dbReference>
<dbReference type="InterPro" id="IPR028325">
    <property type="entry name" value="VG_K_chnl"/>
</dbReference>
<evidence type="ECO:0000256" key="6">
    <source>
        <dbReference type="ARBA" id="ARBA00023136"/>
    </source>
</evidence>
<dbReference type="EMBL" id="CADCXU010009055">
    <property type="protein sequence ID" value="CAA9999806.1"/>
    <property type="molecule type" value="Genomic_DNA"/>
</dbReference>
<dbReference type="PRINTS" id="PR00169">
    <property type="entry name" value="KCHANNEL"/>
</dbReference>
<dbReference type="SMART" id="SM00225">
    <property type="entry name" value="BTB"/>
    <property type="match status" value="1"/>
</dbReference>
<dbReference type="InterPro" id="IPR000210">
    <property type="entry name" value="BTB/POZ_dom"/>
</dbReference>
<name>A0A6H5GAJ0_9HEMI</name>
<keyword evidence="5" id="KW-0406">Ion transport</keyword>
<proteinExistence type="predicted"/>
<dbReference type="GO" id="GO:0032809">
    <property type="term" value="C:neuronal cell body membrane"/>
    <property type="evidence" value="ECO:0007669"/>
    <property type="project" value="TreeGrafter"/>
</dbReference>
<evidence type="ECO:0000313" key="9">
    <source>
        <dbReference type="EMBL" id="CAA9999806.1"/>
    </source>
</evidence>
<dbReference type="Proteomes" id="UP000479000">
    <property type="component" value="Unassembled WGS sequence"/>
</dbReference>
<feature type="domain" description="BTB" evidence="8">
    <location>
        <begin position="5"/>
        <end position="105"/>
    </location>
</feature>
<gene>
    <name evidence="9" type="ORF">NTEN_LOCUS6053</name>
</gene>
<sequence>MDGENRIILNVGGIRYETYKATLKKIPATRLSRLTEALANYDPILNEYFFDRHPGVFAQVLNYYRTGKLHYPTNVCGPLFEEELEFWGLDSNQVEPCCWSTYSIHRDTQTTLAILDKLDIDSERPTEEQVARMFGYEEDYNAGRLTPWQRLKPKVWSLFDEPYSSVGAKTIKPSSKRFICASLSDQTYDFPSLRFLF</sequence>
<dbReference type="GO" id="GO:0005251">
    <property type="term" value="F:delayed rectifier potassium channel activity"/>
    <property type="evidence" value="ECO:0007669"/>
    <property type="project" value="TreeGrafter"/>
</dbReference>
<reference evidence="9 10" key="1">
    <citation type="submission" date="2020-02" db="EMBL/GenBank/DDBJ databases">
        <authorList>
            <person name="Ferguson B K."/>
        </authorList>
    </citation>
    <scope>NUCLEOTIDE SEQUENCE [LARGE SCALE GENOMIC DNA]</scope>
</reference>
<evidence type="ECO:0000256" key="4">
    <source>
        <dbReference type="ARBA" id="ARBA00022989"/>
    </source>
</evidence>
<keyword evidence="4" id="KW-1133">Transmembrane helix</keyword>
<evidence type="ECO:0000313" key="10">
    <source>
        <dbReference type="Proteomes" id="UP000479000"/>
    </source>
</evidence>
<dbReference type="FunFam" id="3.30.710.10:FF:000020">
    <property type="entry name" value="Potassium voltage-gated channel protein Shaw"/>
    <property type="match status" value="1"/>
</dbReference>
<dbReference type="AlphaFoldDB" id="A0A6H5GAJ0"/>
<evidence type="ECO:0000256" key="3">
    <source>
        <dbReference type="ARBA" id="ARBA00022692"/>
    </source>
</evidence>
<dbReference type="GO" id="GO:0008076">
    <property type="term" value="C:voltage-gated potassium channel complex"/>
    <property type="evidence" value="ECO:0007669"/>
    <property type="project" value="InterPro"/>
</dbReference>
<keyword evidence="6" id="KW-0472">Membrane</keyword>
<dbReference type="GO" id="GO:0042734">
    <property type="term" value="C:presynaptic membrane"/>
    <property type="evidence" value="ECO:0007669"/>
    <property type="project" value="TreeGrafter"/>
</dbReference>
<evidence type="ECO:0000259" key="8">
    <source>
        <dbReference type="SMART" id="SM00225"/>
    </source>
</evidence>